<feature type="coiled-coil region" evidence="1">
    <location>
        <begin position="116"/>
        <end position="147"/>
    </location>
</feature>
<feature type="transmembrane region" description="Helical" evidence="2">
    <location>
        <begin position="20"/>
        <end position="40"/>
    </location>
</feature>
<feature type="transmembrane region" description="Helical" evidence="2">
    <location>
        <begin position="67"/>
        <end position="97"/>
    </location>
</feature>
<evidence type="ECO:0000256" key="2">
    <source>
        <dbReference type="SAM" id="Phobius"/>
    </source>
</evidence>
<keyword evidence="2" id="KW-0472">Membrane</keyword>
<name>A0A8S5PGM5_9CAUD</name>
<evidence type="ECO:0000313" key="3">
    <source>
        <dbReference type="EMBL" id="DAE06138.1"/>
    </source>
</evidence>
<keyword evidence="2" id="KW-1133">Transmembrane helix</keyword>
<evidence type="ECO:0000256" key="1">
    <source>
        <dbReference type="SAM" id="Coils"/>
    </source>
</evidence>
<protein>
    <submittedName>
        <fullName evidence="3">Holin</fullName>
    </submittedName>
</protein>
<keyword evidence="1" id="KW-0175">Coiled coil</keyword>
<accession>A0A8S5PGM5</accession>
<sequence length="152" mass="17370">MVYMTEIIHTFLQEHLYRSALVIAICMGALIISMGVDLFFGIKKAKENGLATTSTGFKKTCDKARKYFSPFMVTVCIDLIACTVLPFPVFSMIWAGYCVFCEFVSVREKSWQKAEIRKQEKTVSILLENKEDLARAFAEIMKEQEKEKEGKV</sequence>
<reference evidence="3" key="1">
    <citation type="journal article" date="2021" name="Proc. Natl. Acad. Sci. U.S.A.">
        <title>A Catalog of Tens of Thousands of Viruses from Human Metagenomes Reveals Hidden Associations with Chronic Diseases.</title>
        <authorList>
            <person name="Tisza M.J."/>
            <person name="Buck C.B."/>
        </authorList>
    </citation>
    <scope>NUCLEOTIDE SEQUENCE</scope>
    <source>
        <strain evidence="3">Ct5bO8</strain>
    </source>
</reference>
<dbReference type="EMBL" id="BK015428">
    <property type="protein sequence ID" value="DAE06138.1"/>
    <property type="molecule type" value="Genomic_DNA"/>
</dbReference>
<proteinExistence type="predicted"/>
<keyword evidence="2" id="KW-0812">Transmembrane</keyword>
<organism evidence="3">
    <name type="scientific">Podoviridae sp. ct5bO8</name>
    <dbReference type="NCBI Taxonomy" id="2825219"/>
    <lineage>
        <taxon>Viruses</taxon>
        <taxon>Duplodnaviria</taxon>
        <taxon>Heunggongvirae</taxon>
        <taxon>Uroviricota</taxon>
        <taxon>Caudoviricetes</taxon>
    </lineage>
</organism>